<organism evidence="2 3">
    <name type="scientific">Diutina rugosa</name>
    <name type="common">Yeast</name>
    <name type="synonym">Candida rugosa</name>
    <dbReference type="NCBI Taxonomy" id="5481"/>
    <lineage>
        <taxon>Eukaryota</taxon>
        <taxon>Fungi</taxon>
        <taxon>Dikarya</taxon>
        <taxon>Ascomycota</taxon>
        <taxon>Saccharomycotina</taxon>
        <taxon>Pichiomycetes</taxon>
        <taxon>Debaryomycetaceae</taxon>
        <taxon>Diutina</taxon>
    </lineage>
</organism>
<dbReference type="GeneID" id="54779433"/>
<feature type="region of interest" description="Disordered" evidence="1">
    <location>
        <begin position="1"/>
        <end position="27"/>
    </location>
</feature>
<dbReference type="OrthoDB" id="4065597at2759"/>
<dbReference type="RefSeq" id="XP_034014447.1">
    <property type="nucleotide sequence ID" value="XM_034159066.1"/>
</dbReference>
<feature type="compositionally biased region" description="Polar residues" evidence="1">
    <location>
        <begin position="1"/>
        <end position="25"/>
    </location>
</feature>
<dbReference type="VEuPathDB" id="FungiDB:DIURU_000780"/>
<comment type="caution">
    <text evidence="2">The sequence shown here is derived from an EMBL/GenBank/DDBJ whole genome shotgun (WGS) entry which is preliminary data.</text>
</comment>
<dbReference type="OMA" id="SDKLWTQ"/>
<reference evidence="2 3" key="1">
    <citation type="submission" date="2019-07" db="EMBL/GenBank/DDBJ databases">
        <title>Genome assembly of two rare yeast pathogens: Diutina rugosa and Trichomonascus ciferrii.</title>
        <authorList>
            <person name="Mixao V."/>
            <person name="Saus E."/>
            <person name="Hansen A."/>
            <person name="Lass-Flor C."/>
            <person name="Gabaldon T."/>
        </authorList>
    </citation>
    <scope>NUCLEOTIDE SEQUENCE [LARGE SCALE GENOMIC DNA]</scope>
    <source>
        <strain evidence="2 3">CBS 613</strain>
    </source>
</reference>
<dbReference type="EMBL" id="SWFT01000027">
    <property type="protein sequence ID" value="KAA8907096.1"/>
    <property type="molecule type" value="Genomic_DNA"/>
</dbReference>
<dbReference type="AlphaFoldDB" id="A0A642UX07"/>
<evidence type="ECO:0000313" key="2">
    <source>
        <dbReference type="EMBL" id="KAA8907096.1"/>
    </source>
</evidence>
<gene>
    <name evidence="2" type="ORF">DIURU_000780</name>
</gene>
<accession>A0A642UX07</accession>
<evidence type="ECO:0000256" key="1">
    <source>
        <dbReference type="SAM" id="MobiDB-lite"/>
    </source>
</evidence>
<name>A0A642UX07_DIURU</name>
<dbReference type="Proteomes" id="UP000449547">
    <property type="component" value="Unassembled WGS sequence"/>
</dbReference>
<protein>
    <submittedName>
        <fullName evidence="2">Uncharacterized protein</fullName>
    </submittedName>
</protein>
<sequence length="183" mass="21176">MRGHTRSYSSFNKLTTQTTQNSEFTNPDAASLRTIDHIATAKPAVTNADKLWTQIDVLDDVKQMSDDVRQRGSFFNDSFSQELAEVKLAQNRLLESMWKQHHSNVKLSDHQKDLFRRGAQDESQRQQMIDEFFDDSKQTTVETIYRRQNFEDMHGYIAEINDGLTTVGTSMKAFDENVSNTWE</sequence>
<keyword evidence="3" id="KW-1185">Reference proteome</keyword>
<proteinExistence type="predicted"/>
<dbReference type="Pfam" id="PF17242">
    <property type="entry name" value="DUF5315"/>
    <property type="match status" value="1"/>
</dbReference>
<evidence type="ECO:0000313" key="3">
    <source>
        <dbReference type="Proteomes" id="UP000449547"/>
    </source>
</evidence>